<dbReference type="AlphaFoldDB" id="W9GUI8"/>
<protein>
    <submittedName>
        <fullName evidence="2">Glyoxalase/bleomycin resistance protein/dioxygenase</fullName>
    </submittedName>
</protein>
<accession>W9GUI8</accession>
<dbReference type="PANTHER" id="PTHR33993:SF10">
    <property type="entry name" value="CONSERVED PROTEIN"/>
    <property type="match status" value="1"/>
</dbReference>
<proteinExistence type="predicted"/>
<dbReference type="InterPro" id="IPR004360">
    <property type="entry name" value="Glyas_Fos-R_dOase_dom"/>
</dbReference>
<comment type="caution">
    <text evidence="2">The sequence shown here is derived from an EMBL/GenBank/DDBJ whole genome shotgun (WGS) entry which is preliminary data.</text>
</comment>
<dbReference type="GO" id="GO:0051213">
    <property type="term" value="F:dioxygenase activity"/>
    <property type="evidence" value="ECO:0007669"/>
    <property type="project" value="UniProtKB-KW"/>
</dbReference>
<reference evidence="3" key="1">
    <citation type="submission" date="2013-08" db="EMBL/GenBank/DDBJ databases">
        <title>Intrasporangium oryzae NRRL B-24470.</title>
        <authorList>
            <person name="Liu H."/>
            <person name="Wang G."/>
        </authorList>
    </citation>
    <scope>NUCLEOTIDE SEQUENCE [LARGE SCALE GENOMIC DNA]</scope>
    <source>
        <strain evidence="3">Q5-1</strain>
    </source>
</reference>
<dbReference type="Proteomes" id="UP000019494">
    <property type="component" value="Unassembled WGS sequence"/>
</dbReference>
<dbReference type="InterPro" id="IPR029068">
    <property type="entry name" value="Glyas_Bleomycin-R_OHBP_Dase"/>
</dbReference>
<dbReference type="PROSITE" id="PS51819">
    <property type="entry name" value="VOC"/>
    <property type="match status" value="2"/>
</dbReference>
<keyword evidence="2" id="KW-0223">Dioxygenase</keyword>
<keyword evidence="3" id="KW-1185">Reference proteome</keyword>
<sequence length="264" mass="27953">MDNLRLTIPAYPVGAPCWVDLLVADPAAAQDFYTALFGWSWRPGDEQTGGYPLALLHGAPVAGLSRRPEGAPVPSQWTTYLRTGDVYAAGRAIAQHGGRPLGRPATMGRLARSLIATGPGGAYFGVWEPGWLPGSGVLDEAGSLTWNELATRDYDAVQTFYRAVFDLRFTDASEEGGPRWATAATSDGNPAFGLSEVGPEWPDDIPSHWIASFATEAIVETVATALGLGAALLNGPFEGPYGLGAVLRGPEGEVFSVLEPHEED</sequence>
<dbReference type="SUPFAM" id="SSF54593">
    <property type="entry name" value="Glyoxalase/Bleomycin resistance protein/Dihydroxybiphenyl dioxygenase"/>
    <property type="match status" value="1"/>
</dbReference>
<organism evidence="2 3">
    <name type="scientific">Intrasporangium chromatireducens Q5-1</name>
    <dbReference type="NCBI Taxonomy" id="584657"/>
    <lineage>
        <taxon>Bacteria</taxon>
        <taxon>Bacillati</taxon>
        <taxon>Actinomycetota</taxon>
        <taxon>Actinomycetes</taxon>
        <taxon>Micrococcales</taxon>
        <taxon>Intrasporangiaceae</taxon>
        <taxon>Intrasporangium</taxon>
    </lineage>
</organism>
<evidence type="ECO:0000313" key="2">
    <source>
        <dbReference type="EMBL" id="EWT07509.1"/>
    </source>
</evidence>
<feature type="domain" description="VOC" evidence="1">
    <location>
        <begin position="143"/>
        <end position="260"/>
    </location>
</feature>
<dbReference type="Gene3D" id="3.10.180.10">
    <property type="entry name" value="2,3-Dihydroxybiphenyl 1,2-Dioxygenase, domain 1"/>
    <property type="match status" value="2"/>
</dbReference>
<dbReference type="OrthoDB" id="9793039at2"/>
<evidence type="ECO:0000259" key="1">
    <source>
        <dbReference type="PROSITE" id="PS51819"/>
    </source>
</evidence>
<dbReference type="PANTHER" id="PTHR33993">
    <property type="entry name" value="GLYOXALASE-RELATED"/>
    <property type="match status" value="1"/>
</dbReference>
<dbReference type="RefSeq" id="WP_034713119.1">
    <property type="nucleotide sequence ID" value="NZ_AWQS01000010.1"/>
</dbReference>
<gene>
    <name evidence="2" type="ORF">N864_04255</name>
</gene>
<dbReference type="Pfam" id="PF00903">
    <property type="entry name" value="Glyoxalase"/>
    <property type="match status" value="2"/>
</dbReference>
<dbReference type="CDD" id="cd07247">
    <property type="entry name" value="SgaA_N_like"/>
    <property type="match status" value="1"/>
</dbReference>
<dbReference type="InterPro" id="IPR052164">
    <property type="entry name" value="Anthracycline_SecMetBiosynth"/>
</dbReference>
<evidence type="ECO:0000313" key="3">
    <source>
        <dbReference type="Proteomes" id="UP000019494"/>
    </source>
</evidence>
<feature type="domain" description="VOC" evidence="1">
    <location>
        <begin position="15"/>
        <end position="129"/>
    </location>
</feature>
<dbReference type="EMBL" id="AWQS01000010">
    <property type="protein sequence ID" value="EWT07509.1"/>
    <property type="molecule type" value="Genomic_DNA"/>
</dbReference>
<name>W9GUI8_9MICO</name>
<keyword evidence="2" id="KW-0560">Oxidoreductase</keyword>
<dbReference type="InterPro" id="IPR037523">
    <property type="entry name" value="VOC_core"/>
</dbReference>